<dbReference type="InterPro" id="IPR058666">
    <property type="entry name" value="SASH1/NUB1_homeodomain"/>
</dbReference>
<evidence type="ECO:0000313" key="7">
    <source>
        <dbReference type="EMBL" id="KAI1895722.1"/>
    </source>
</evidence>
<comment type="subcellular location">
    <subcellularLocation>
        <location evidence="1">Cytoplasm</location>
    </subcellularLocation>
</comment>
<evidence type="ECO:0000256" key="2">
    <source>
        <dbReference type="ARBA" id="ARBA00022490"/>
    </source>
</evidence>
<dbReference type="Proteomes" id="UP000829720">
    <property type="component" value="Unassembled WGS sequence"/>
</dbReference>
<gene>
    <name evidence="7" type="ORF">AGOR_G00109170</name>
</gene>
<feature type="region of interest" description="Disordered" evidence="5">
    <location>
        <begin position="88"/>
        <end position="135"/>
    </location>
</feature>
<reference evidence="7" key="1">
    <citation type="submission" date="2021-01" db="EMBL/GenBank/DDBJ databases">
        <authorList>
            <person name="Zahm M."/>
            <person name="Roques C."/>
            <person name="Cabau C."/>
            <person name="Klopp C."/>
            <person name="Donnadieu C."/>
            <person name="Jouanno E."/>
            <person name="Lampietro C."/>
            <person name="Louis A."/>
            <person name="Herpin A."/>
            <person name="Echchiki A."/>
            <person name="Berthelot C."/>
            <person name="Parey E."/>
            <person name="Roest-Crollius H."/>
            <person name="Braasch I."/>
            <person name="Postlethwait J."/>
            <person name="Bobe J."/>
            <person name="Montfort J."/>
            <person name="Bouchez O."/>
            <person name="Begum T."/>
            <person name="Mejri S."/>
            <person name="Adams A."/>
            <person name="Chen W.-J."/>
            <person name="Guiguen Y."/>
        </authorList>
    </citation>
    <scope>NUCLEOTIDE SEQUENCE</scope>
    <source>
        <tissue evidence="7">Blood</tissue>
    </source>
</reference>
<dbReference type="SMART" id="SM00454">
    <property type="entry name" value="SAM"/>
    <property type="match status" value="1"/>
</dbReference>
<dbReference type="PANTHER" id="PTHR12301">
    <property type="entry name" value="SAM-DOMAIN, SH3 AND NUCLEAR LOCALIZATION SIGNALS PROTEIN RELATED"/>
    <property type="match status" value="1"/>
</dbReference>
<comment type="subunit">
    <text evidence="3">Interacts promiscuously (via SAM domain) with EPHA5, EPHA6, EPHA7, EPHA8, EPHB1, EPHB2, EPHB3 and EPHB4 (via SAM domain) (in vitro).</text>
</comment>
<feature type="compositionally biased region" description="Polar residues" evidence="5">
    <location>
        <begin position="399"/>
        <end position="409"/>
    </location>
</feature>
<feature type="compositionally biased region" description="Basic and acidic residues" evidence="5">
    <location>
        <begin position="383"/>
        <end position="397"/>
    </location>
</feature>
<evidence type="ECO:0000256" key="4">
    <source>
        <dbReference type="ARBA" id="ARBA00073398"/>
    </source>
</evidence>
<name>A0A8T3DH48_9TELE</name>
<dbReference type="Pfam" id="PF00536">
    <property type="entry name" value="SAM_1"/>
    <property type="match status" value="1"/>
</dbReference>
<keyword evidence="8" id="KW-1185">Reference proteome</keyword>
<dbReference type="PROSITE" id="PS50105">
    <property type="entry name" value="SAM_DOMAIN"/>
    <property type="match status" value="1"/>
</dbReference>
<dbReference type="SUPFAM" id="SSF47769">
    <property type="entry name" value="SAM/Pointed domain"/>
    <property type="match status" value="1"/>
</dbReference>
<proteinExistence type="predicted"/>
<feature type="compositionally biased region" description="Basic and acidic residues" evidence="5">
    <location>
        <begin position="326"/>
        <end position="340"/>
    </location>
</feature>
<organism evidence="7 8">
    <name type="scientific">Albula goreensis</name>
    <dbReference type="NCBI Taxonomy" id="1534307"/>
    <lineage>
        <taxon>Eukaryota</taxon>
        <taxon>Metazoa</taxon>
        <taxon>Chordata</taxon>
        <taxon>Craniata</taxon>
        <taxon>Vertebrata</taxon>
        <taxon>Euteleostomi</taxon>
        <taxon>Actinopterygii</taxon>
        <taxon>Neopterygii</taxon>
        <taxon>Teleostei</taxon>
        <taxon>Albuliformes</taxon>
        <taxon>Albulidae</taxon>
        <taxon>Albula</taxon>
    </lineage>
</organism>
<feature type="region of interest" description="Disordered" evidence="5">
    <location>
        <begin position="230"/>
        <end position="260"/>
    </location>
</feature>
<feature type="region of interest" description="Disordered" evidence="5">
    <location>
        <begin position="326"/>
        <end position="346"/>
    </location>
</feature>
<dbReference type="OrthoDB" id="1919336at2759"/>
<dbReference type="PANTHER" id="PTHR12301:SF8">
    <property type="entry name" value="STERILE ALPHA MOTIF DOMAIN-CONTAINING PROTEIN 5"/>
    <property type="match status" value="1"/>
</dbReference>
<sequence length="446" mass="50400">MTGNGPNIVYEWLKTLQLCQYVESFVDNGYDDLEVCKQIGDPDLDAIGVFSPNHRQRIRAAVERLKEADKRAAVGVYFTLEPIPTSPDICKSRRTEHRDPRLKGSKSWTEPNGDRTGRNQGNNPTNKNLGHRKEEVTYPKLKLKIMMRDKLNKDGINLSQMPYSNKDGSLGNIDDLAQEYSEYYNTSFSDVCDRMEELRRRRVSRDLDPVKVETTPTSLQLRSEIEESLGFSSGVSTPETERKQCQHQSSSEDGSVGKWNRKKKNRSFWQNFRKSQRGVPWQMSKGEDIGCLASEVTMSDMERAQLMVMVKDKTITVEEALARLKEHKAQGRQSGRKDSTDWVGRPCPGIHQSTNCNSGEQSDDELDDPATLLQLQRLVGSTCRDRSKPIREEEGKARSCSQESLSLEGSPTCKDMGGQRKAATPHDTSLTSLLLEELSWTETPTA</sequence>
<dbReference type="FunFam" id="1.10.150.50:FF:000055">
    <property type="entry name" value="Sterile alpha motif domain containing 5"/>
    <property type="match status" value="1"/>
</dbReference>
<keyword evidence="2" id="KW-0963">Cytoplasm</keyword>
<dbReference type="InterPro" id="IPR001660">
    <property type="entry name" value="SAM"/>
</dbReference>
<evidence type="ECO:0000256" key="5">
    <source>
        <dbReference type="SAM" id="MobiDB-lite"/>
    </source>
</evidence>
<dbReference type="GO" id="GO:0005737">
    <property type="term" value="C:cytoplasm"/>
    <property type="evidence" value="ECO:0007669"/>
    <property type="project" value="UniProtKB-SubCell"/>
</dbReference>
<feature type="compositionally biased region" description="Polar residues" evidence="5">
    <location>
        <begin position="118"/>
        <end position="128"/>
    </location>
</feature>
<protein>
    <recommendedName>
        <fullName evidence="4">Sterile alpha motif domain-containing protein 5</fullName>
    </recommendedName>
</protein>
<feature type="compositionally biased region" description="Basic and acidic residues" evidence="5">
    <location>
        <begin position="90"/>
        <end position="102"/>
    </location>
</feature>
<evidence type="ECO:0000256" key="1">
    <source>
        <dbReference type="ARBA" id="ARBA00004496"/>
    </source>
</evidence>
<dbReference type="Pfam" id="PF26285">
    <property type="entry name" value="SASH1_Homeodomain"/>
    <property type="match status" value="1"/>
</dbReference>
<dbReference type="CDD" id="cd09527">
    <property type="entry name" value="SAM_Samd5"/>
    <property type="match status" value="1"/>
</dbReference>
<dbReference type="InterPro" id="IPR013761">
    <property type="entry name" value="SAM/pointed_sf"/>
</dbReference>
<dbReference type="InterPro" id="IPR051725">
    <property type="entry name" value="SAM-SH3_domain_protein"/>
</dbReference>
<evidence type="ECO:0000313" key="8">
    <source>
        <dbReference type="Proteomes" id="UP000829720"/>
    </source>
</evidence>
<evidence type="ECO:0000256" key="3">
    <source>
        <dbReference type="ARBA" id="ARBA00065890"/>
    </source>
</evidence>
<accession>A0A8T3DH48</accession>
<dbReference type="AlphaFoldDB" id="A0A8T3DH48"/>
<evidence type="ECO:0000259" key="6">
    <source>
        <dbReference type="PROSITE" id="PS50105"/>
    </source>
</evidence>
<feature type="region of interest" description="Disordered" evidence="5">
    <location>
        <begin position="383"/>
        <end position="430"/>
    </location>
</feature>
<feature type="domain" description="SAM" evidence="6">
    <location>
        <begin position="9"/>
        <end position="68"/>
    </location>
</feature>
<dbReference type="EMBL" id="JAERUA010000009">
    <property type="protein sequence ID" value="KAI1895722.1"/>
    <property type="molecule type" value="Genomic_DNA"/>
</dbReference>
<comment type="caution">
    <text evidence="7">The sequence shown here is derived from an EMBL/GenBank/DDBJ whole genome shotgun (WGS) entry which is preliminary data.</text>
</comment>
<dbReference type="Gene3D" id="1.10.150.50">
    <property type="entry name" value="Transcription Factor, Ets-1"/>
    <property type="match status" value="1"/>
</dbReference>